<dbReference type="OrthoDB" id="6120962at2"/>
<evidence type="ECO:0000256" key="4">
    <source>
        <dbReference type="ARBA" id="ARBA00022481"/>
    </source>
</evidence>
<proteinExistence type="inferred from homology"/>
<dbReference type="InterPro" id="IPR045584">
    <property type="entry name" value="Pilin-like"/>
</dbReference>
<dbReference type="GO" id="GO:0005886">
    <property type="term" value="C:plasma membrane"/>
    <property type="evidence" value="ECO:0007669"/>
    <property type="project" value="UniProtKB-SubCell"/>
</dbReference>
<dbReference type="GO" id="GO:0015628">
    <property type="term" value="P:protein secretion by the type II secretion system"/>
    <property type="evidence" value="ECO:0007669"/>
    <property type="project" value="InterPro"/>
</dbReference>
<evidence type="ECO:0000256" key="5">
    <source>
        <dbReference type="ARBA" id="ARBA00022519"/>
    </source>
</evidence>
<dbReference type="GO" id="GO:0015627">
    <property type="term" value="C:type II protein secretion system complex"/>
    <property type="evidence" value="ECO:0007669"/>
    <property type="project" value="InterPro"/>
</dbReference>
<evidence type="ECO:0000256" key="11">
    <source>
        <dbReference type="SAM" id="Phobius"/>
    </source>
</evidence>
<feature type="transmembrane region" description="Helical" evidence="11">
    <location>
        <begin position="12"/>
        <end position="32"/>
    </location>
</feature>
<dbReference type="EMBL" id="RQXW01000025">
    <property type="protein sequence ID" value="RTE64374.1"/>
    <property type="molecule type" value="Genomic_DNA"/>
</dbReference>
<name>A0A430KLQ8_9GAMM</name>
<evidence type="ECO:0000256" key="6">
    <source>
        <dbReference type="ARBA" id="ARBA00022692"/>
    </source>
</evidence>
<dbReference type="InterPro" id="IPR012902">
    <property type="entry name" value="N_methyl_site"/>
</dbReference>
<keyword evidence="3" id="KW-1003">Cell membrane</keyword>
<dbReference type="NCBIfam" id="TIGR02532">
    <property type="entry name" value="IV_pilin_GFxxxE"/>
    <property type="match status" value="1"/>
</dbReference>
<comment type="similarity">
    <text evidence="9">Belongs to the GSP H family.</text>
</comment>
<dbReference type="SUPFAM" id="SSF54523">
    <property type="entry name" value="Pili subunits"/>
    <property type="match status" value="1"/>
</dbReference>
<keyword evidence="6 11" id="KW-0812">Transmembrane</keyword>
<evidence type="ECO:0000313" key="13">
    <source>
        <dbReference type="EMBL" id="RTE64374.1"/>
    </source>
</evidence>
<dbReference type="RefSeq" id="WP_126160013.1">
    <property type="nucleotide sequence ID" value="NZ_RQXW01000025.1"/>
</dbReference>
<organism evidence="13 14">
    <name type="scientific">Amphritea opalescens</name>
    <dbReference type="NCBI Taxonomy" id="2490544"/>
    <lineage>
        <taxon>Bacteria</taxon>
        <taxon>Pseudomonadati</taxon>
        <taxon>Pseudomonadota</taxon>
        <taxon>Gammaproteobacteria</taxon>
        <taxon>Oceanospirillales</taxon>
        <taxon>Oceanospirillaceae</taxon>
        <taxon>Amphritea</taxon>
    </lineage>
</organism>
<evidence type="ECO:0000256" key="9">
    <source>
        <dbReference type="ARBA" id="ARBA00025772"/>
    </source>
</evidence>
<evidence type="ECO:0000256" key="2">
    <source>
        <dbReference type="ARBA" id="ARBA00021549"/>
    </source>
</evidence>
<sequence length="163" mass="17330">MARQQQKGFTLMELMVTLSVLLILMTVGMPSLSNYLHSQRLNTATQLLKDSYNQARFEAVTRKKAVTLCPLDASTGGCGNSWGAGILVYIDENGDGAFVAADDLRLRQADFPDGVAVAIPSRTQVRISAAGTTTDTGTFTISVSGSTNQKSLVISSAGRIRLG</sequence>
<dbReference type="Gene3D" id="3.55.40.10">
    <property type="entry name" value="minor pseudopilin epsh domain"/>
    <property type="match status" value="1"/>
</dbReference>
<feature type="domain" description="General secretion pathway GspH" evidence="12">
    <location>
        <begin position="44"/>
        <end position="158"/>
    </location>
</feature>
<keyword evidence="4" id="KW-0488">Methylation</keyword>
<keyword evidence="8 11" id="KW-0472">Membrane</keyword>
<evidence type="ECO:0000256" key="3">
    <source>
        <dbReference type="ARBA" id="ARBA00022475"/>
    </source>
</evidence>
<evidence type="ECO:0000313" key="14">
    <source>
        <dbReference type="Proteomes" id="UP000283087"/>
    </source>
</evidence>
<evidence type="ECO:0000256" key="8">
    <source>
        <dbReference type="ARBA" id="ARBA00023136"/>
    </source>
</evidence>
<dbReference type="Pfam" id="PF12019">
    <property type="entry name" value="GspH"/>
    <property type="match status" value="1"/>
</dbReference>
<keyword evidence="5" id="KW-0997">Cell inner membrane</keyword>
<keyword evidence="14" id="KW-1185">Reference proteome</keyword>
<dbReference type="Proteomes" id="UP000283087">
    <property type="component" value="Unassembled WGS sequence"/>
</dbReference>
<gene>
    <name evidence="13" type="ORF">EH243_17740</name>
</gene>
<evidence type="ECO:0000256" key="7">
    <source>
        <dbReference type="ARBA" id="ARBA00022989"/>
    </source>
</evidence>
<dbReference type="Pfam" id="PF07963">
    <property type="entry name" value="N_methyl"/>
    <property type="match status" value="1"/>
</dbReference>
<evidence type="ECO:0000259" key="12">
    <source>
        <dbReference type="Pfam" id="PF12019"/>
    </source>
</evidence>
<keyword evidence="7 11" id="KW-1133">Transmembrane helix</keyword>
<dbReference type="AlphaFoldDB" id="A0A430KLQ8"/>
<evidence type="ECO:0000256" key="1">
    <source>
        <dbReference type="ARBA" id="ARBA00004377"/>
    </source>
</evidence>
<protein>
    <recommendedName>
        <fullName evidence="2">Type II secretion system protein H</fullName>
    </recommendedName>
    <alternativeName>
        <fullName evidence="10">General secretion pathway protein H</fullName>
    </alternativeName>
</protein>
<accession>A0A430KLQ8</accession>
<evidence type="ECO:0000256" key="10">
    <source>
        <dbReference type="ARBA" id="ARBA00030775"/>
    </source>
</evidence>
<dbReference type="InterPro" id="IPR022346">
    <property type="entry name" value="T2SS_GspH"/>
</dbReference>
<comment type="subcellular location">
    <subcellularLocation>
        <location evidence="1">Cell inner membrane</location>
        <topology evidence="1">Single-pass membrane protein</topology>
    </subcellularLocation>
</comment>
<reference evidence="13 14" key="1">
    <citation type="submission" date="2018-11" db="EMBL/GenBank/DDBJ databases">
        <title>The draft genome sequence of Amphritea opalescens ANRC-JH13T.</title>
        <authorList>
            <person name="Fang Z."/>
            <person name="Zhang Y."/>
            <person name="Han X."/>
        </authorList>
    </citation>
    <scope>NUCLEOTIDE SEQUENCE [LARGE SCALE GENOMIC DNA]</scope>
    <source>
        <strain evidence="13 14">ANRC-JH13</strain>
    </source>
</reference>
<comment type="caution">
    <text evidence="13">The sequence shown here is derived from an EMBL/GenBank/DDBJ whole genome shotgun (WGS) entry which is preliminary data.</text>
</comment>